<feature type="transmembrane region" description="Helical" evidence="1">
    <location>
        <begin position="314"/>
        <end position="340"/>
    </location>
</feature>
<feature type="transmembrane region" description="Helical" evidence="1">
    <location>
        <begin position="403"/>
        <end position="423"/>
    </location>
</feature>
<dbReference type="KEGG" id="pex:IZT61_16850"/>
<feature type="transmembrane region" description="Helical" evidence="1">
    <location>
        <begin position="375"/>
        <end position="391"/>
    </location>
</feature>
<dbReference type="RefSeq" id="WP_196098200.1">
    <property type="nucleotide sequence ID" value="NZ_CP064939.1"/>
</dbReference>
<evidence type="ECO:0008006" key="4">
    <source>
        <dbReference type="Google" id="ProtNLM"/>
    </source>
</evidence>
<evidence type="ECO:0000313" key="3">
    <source>
        <dbReference type="Proteomes" id="UP000594759"/>
    </source>
</evidence>
<name>A0A7U3SPP9_9SPHI</name>
<keyword evidence="3" id="KW-1185">Reference proteome</keyword>
<evidence type="ECO:0000313" key="2">
    <source>
        <dbReference type="EMBL" id="QPH38723.1"/>
    </source>
</evidence>
<protein>
    <recommendedName>
        <fullName evidence="4">Glycosyltransferase RgtA/B/C/D-like domain-containing protein</fullName>
    </recommendedName>
</protein>
<feature type="transmembrane region" description="Helical" evidence="1">
    <location>
        <begin position="92"/>
        <end position="111"/>
    </location>
</feature>
<feature type="transmembrane region" description="Helical" evidence="1">
    <location>
        <begin position="117"/>
        <end position="135"/>
    </location>
</feature>
<feature type="transmembrane region" description="Helical" evidence="1">
    <location>
        <begin position="173"/>
        <end position="203"/>
    </location>
</feature>
<feature type="transmembrane region" description="Helical" evidence="1">
    <location>
        <begin position="215"/>
        <end position="240"/>
    </location>
</feature>
<feature type="transmembrane region" description="Helical" evidence="1">
    <location>
        <begin position="280"/>
        <end position="302"/>
    </location>
</feature>
<proteinExistence type="predicted"/>
<feature type="transmembrane region" description="Helical" evidence="1">
    <location>
        <begin position="246"/>
        <end position="268"/>
    </location>
</feature>
<keyword evidence="1" id="KW-0812">Transmembrane</keyword>
<evidence type="ECO:0000256" key="1">
    <source>
        <dbReference type="SAM" id="Phobius"/>
    </source>
</evidence>
<feature type="transmembrane region" description="Helical" evidence="1">
    <location>
        <begin position="352"/>
        <end position="369"/>
    </location>
</feature>
<gene>
    <name evidence="2" type="ORF">IZT61_16850</name>
</gene>
<dbReference type="EMBL" id="CP064939">
    <property type="protein sequence ID" value="QPH38723.1"/>
    <property type="molecule type" value="Genomic_DNA"/>
</dbReference>
<feature type="transmembrane region" description="Helical" evidence="1">
    <location>
        <begin position="14"/>
        <end position="33"/>
    </location>
</feature>
<dbReference type="Proteomes" id="UP000594759">
    <property type="component" value="Chromosome"/>
</dbReference>
<keyword evidence="1" id="KW-0472">Membrane</keyword>
<keyword evidence="1" id="KW-1133">Transmembrane helix</keyword>
<organism evidence="2 3">
    <name type="scientific">Pedobacter endophyticus</name>
    <dbReference type="NCBI Taxonomy" id="2789740"/>
    <lineage>
        <taxon>Bacteria</taxon>
        <taxon>Pseudomonadati</taxon>
        <taxon>Bacteroidota</taxon>
        <taxon>Sphingobacteriia</taxon>
        <taxon>Sphingobacteriales</taxon>
        <taxon>Sphingobacteriaceae</taxon>
        <taxon>Pedobacter</taxon>
    </lineage>
</organism>
<reference evidence="2 3" key="1">
    <citation type="submission" date="2020-11" db="EMBL/GenBank/DDBJ databases">
        <title>Pedobacter endophytica, an endophytic bacteria isolated form Carex pumila.</title>
        <authorList>
            <person name="Peng Y."/>
            <person name="Jiang L."/>
            <person name="Lee J."/>
        </authorList>
    </citation>
    <scope>NUCLEOTIDE SEQUENCE [LARGE SCALE GENOMIC DNA]</scope>
    <source>
        <strain evidence="2 3">JBR3-12</strain>
    </source>
</reference>
<dbReference type="AlphaFoldDB" id="A0A7U3SPP9"/>
<sequence>MLTTIKYFFQGKTYLRTIAEILLYGYLLFWWSWKLNSLPGLHGDEAWMGIMADSYKTEGFHSIYGMNHYTGILQALSSYLSFYFFESGVGQLRIPGVLFNLIGVIIISRILKAYSQQSSILFLLFIGQSAIYLILPRIAWEVNSFTMILMAIYLLVVTKIVKTNAKPRPILIILFLMINLLGTYNHIIYASVSFAALFGLLIWSGHNKTYCYKNLIILLFVNLFNLAALHILMSFFNVIFDVKYGMIWGSSIIILVLLEVHLFAYAFEMDFNFKIRIPRYVVLIIASAGLATFVFCHGLAFFDVLTNYKIFLNIYSYPVALGIKAFFIFPAIILCISCIYHLWKDVFSFGKTTVPGIILISYLGIFSLFTVHNSVRYYLIIFILIALYLSLKVCHDPKASRTLYLSLVFSFFLSALTLFKAFFLDVKGYKVLEVNIGNEQIESSGHFLPKKNLVDSLRKYRVGKIEYMTDQYFIEEPVMFYKLANPWKEDKRNHAIIDYRGSRGGFIIIIKN</sequence>
<accession>A0A7U3SPP9</accession>